<evidence type="ECO:0000256" key="1">
    <source>
        <dbReference type="SAM" id="SignalP"/>
    </source>
</evidence>
<sequence>MKKLFLLLAMLAVLCSGVAGDISPLEGVPVLGMPKAEAFETKPVNFVVIDRARSVGKADMRGWIQMVKMDYHVPYYRLMDDNTKANAAVDEMFAKNPKPDKEAMKAAAEQAGCGALVVMVVHRMDSYMVTSHSPFDHDMETYVRTFAYADMYAYNSDGNKFIRRFLRETDLKPLGLAEEPSDTIKWTLGNLLNKMEGKPQI</sequence>
<name>A0A1G6KT49_9FIRM</name>
<keyword evidence="3" id="KW-1185">Reference proteome</keyword>
<protein>
    <recommendedName>
        <fullName evidence="4">Lipoprotein</fullName>
    </recommendedName>
</protein>
<dbReference type="RefSeq" id="WP_093730021.1">
    <property type="nucleotide sequence ID" value="NZ_FMYW01000005.1"/>
</dbReference>
<dbReference type="AlphaFoldDB" id="A0A1G6KT49"/>
<accession>A0A1G6KT49</accession>
<evidence type="ECO:0008006" key="4">
    <source>
        <dbReference type="Google" id="ProtNLM"/>
    </source>
</evidence>
<evidence type="ECO:0000313" key="2">
    <source>
        <dbReference type="EMBL" id="SDC34123.1"/>
    </source>
</evidence>
<feature type="chain" id="PRO_5011551427" description="Lipoprotein" evidence="1">
    <location>
        <begin position="22"/>
        <end position="201"/>
    </location>
</feature>
<dbReference type="EMBL" id="FMYW01000005">
    <property type="protein sequence ID" value="SDC34123.1"/>
    <property type="molecule type" value="Genomic_DNA"/>
</dbReference>
<dbReference type="Proteomes" id="UP000198943">
    <property type="component" value="Unassembled WGS sequence"/>
</dbReference>
<feature type="signal peptide" evidence="1">
    <location>
        <begin position="1"/>
        <end position="21"/>
    </location>
</feature>
<gene>
    <name evidence="2" type="ORF">SAMN04487864_10587</name>
</gene>
<evidence type="ECO:0000313" key="3">
    <source>
        <dbReference type="Proteomes" id="UP000198943"/>
    </source>
</evidence>
<dbReference type="OrthoDB" id="3034520at2"/>
<keyword evidence="1" id="KW-0732">Signal</keyword>
<reference evidence="3" key="1">
    <citation type="submission" date="2016-10" db="EMBL/GenBank/DDBJ databases">
        <authorList>
            <person name="Varghese N."/>
            <person name="Submissions S."/>
        </authorList>
    </citation>
    <scope>NUCLEOTIDE SEQUENCE [LARGE SCALE GENOMIC DNA]</scope>
    <source>
        <strain evidence="3">DSM 11005</strain>
    </source>
</reference>
<proteinExistence type="predicted"/>
<organism evidence="2 3">
    <name type="scientific">Succiniclasticum ruminis</name>
    <dbReference type="NCBI Taxonomy" id="40841"/>
    <lineage>
        <taxon>Bacteria</taxon>
        <taxon>Bacillati</taxon>
        <taxon>Bacillota</taxon>
        <taxon>Negativicutes</taxon>
        <taxon>Acidaminococcales</taxon>
        <taxon>Acidaminococcaceae</taxon>
        <taxon>Succiniclasticum</taxon>
    </lineage>
</organism>